<dbReference type="EMBL" id="JBHSGD010000010">
    <property type="protein sequence ID" value="MFC4653273.1"/>
    <property type="molecule type" value="Genomic_DNA"/>
</dbReference>
<organism evidence="6 7">
    <name type="scientific">Lactococcus nasutitermitis</name>
    <dbReference type="NCBI Taxonomy" id="1652957"/>
    <lineage>
        <taxon>Bacteria</taxon>
        <taxon>Bacillati</taxon>
        <taxon>Bacillota</taxon>
        <taxon>Bacilli</taxon>
        <taxon>Lactobacillales</taxon>
        <taxon>Streptococcaceae</taxon>
        <taxon>Lactococcus</taxon>
    </lineage>
</organism>
<keyword evidence="3" id="KW-0804">Transcription</keyword>
<feature type="domain" description="HTH tetR-type" evidence="5">
    <location>
        <begin position="3"/>
        <end position="63"/>
    </location>
</feature>
<dbReference type="PANTHER" id="PTHR30055:SF238">
    <property type="entry name" value="MYCOFACTOCIN BIOSYNTHESIS TRANSCRIPTIONAL REGULATOR MFTR-RELATED"/>
    <property type="match status" value="1"/>
</dbReference>
<feature type="DNA-binding region" description="H-T-H motif" evidence="4">
    <location>
        <begin position="26"/>
        <end position="45"/>
    </location>
</feature>
<evidence type="ECO:0000256" key="2">
    <source>
        <dbReference type="ARBA" id="ARBA00023125"/>
    </source>
</evidence>
<dbReference type="Gene3D" id="1.10.357.10">
    <property type="entry name" value="Tetracycline Repressor, domain 2"/>
    <property type="match status" value="1"/>
</dbReference>
<evidence type="ECO:0000313" key="6">
    <source>
        <dbReference type="EMBL" id="MFC4653273.1"/>
    </source>
</evidence>
<dbReference type="SUPFAM" id="SSF46689">
    <property type="entry name" value="Homeodomain-like"/>
    <property type="match status" value="1"/>
</dbReference>
<evidence type="ECO:0000259" key="5">
    <source>
        <dbReference type="PROSITE" id="PS50977"/>
    </source>
</evidence>
<dbReference type="PRINTS" id="PR00455">
    <property type="entry name" value="HTHTETR"/>
</dbReference>
<reference evidence="7" key="1">
    <citation type="journal article" date="2019" name="Int. J. Syst. Evol. Microbiol.">
        <title>The Global Catalogue of Microorganisms (GCM) 10K type strain sequencing project: providing services to taxonomists for standard genome sequencing and annotation.</title>
        <authorList>
            <consortium name="The Broad Institute Genomics Platform"/>
            <consortium name="The Broad Institute Genome Sequencing Center for Infectious Disease"/>
            <person name="Wu L."/>
            <person name="Ma J."/>
        </authorList>
    </citation>
    <scope>NUCLEOTIDE SEQUENCE [LARGE SCALE GENOMIC DNA]</scope>
    <source>
        <strain evidence="7">CCUG 63287</strain>
    </source>
</reference>
<sequence length="186" mass="21395">MKKSSRERLYEAAIALITEQGYNKTTVQEIAERAGLTERTFFRQFKDKSDILFDEGEVHLIKELTASVIASHTQNAVLCGVEAYIAAAPLFDSRHKQAQLRSQIIQDNPDLQERELLKAAHLTKALSELLSERFDKEEARLAAYIAENIFHLAFEHWLMQEGEKMEKSISKYYAIYKQLNANLTKM</sequence>
<keyword evidence="2 4" id="KW-0238">DNA-binding</keyword>
<keyword evidence="1" id="KW-0805">Transcription regulation</keyword>
<dbReference type="PANTHER" id="PTHR30055">
    <property type="entry name" value="HTH-TYPE TRANSCRIPTIONAL REGULATOR RUTR"/>
    <property type="match status" value="1"/>
</dbReference>
<comment type="caution">
    <text evidence="6">The sequence shown here is derived from an EMBL/GenBank/DDBJ whole genome shotgun (WGS) entry which is preliminary data.</text>
</comment>
<accession>A0ABV9JH38</accession>
<evidence type="ECO:0000256" key="1">
    <source>
        <dbReference type="ARBA" id="ARBA00023015"/>
    </source>
</evidence>
<keyword evidence="7" id="KW-1185">Reference proteome</keyword>
<gene>
    <name evidence="6" type="ORF">ACFO26_10185</name>
</gene>
<name>A0ABV9JH38_9LACT</name>
<evidence type="ECO:0000256" key="4">
    <source>
        <dbReference type="PROSITE-ProRule" id="PRU00335"/>
    </source>
</evidence>
<dbReference type="Proteomes" id="UP001595987">
    <property type="component" value="Unassembled WGS sequence"/>
</dbReference>
<dbReference type="PROSITE" id="PS50977">
    <property type="entry name" value="HTH_TETR_2"/>
    <property type="match status" value="1"/>
</dbReference>
<dbReference type="RefSeq" id="WP_213536454.1">
    <property type="nucleotide sequence ID" value="NZ_BOVQ01000007.1"/>
</dbReference>
<evidence type="ECO:0000313" key="7">
    <source>
        <dbReference type="Proteomes" id="UP001595987"/>
    </source>
</evidence>
<proteinExistence type="predicted"/>
<protein>
    <submittedName>
        <fullName evidence="6">TetR/AcrR family transcriptional regulator</fullName>
    </submittedName>
</protein>
<dbReference type="Pfam" id="PF00440">
    <property type="entry name" value="TetR_N"/>
    <property type="match status" value="1"/>
</dbReference>
<dbReference type="InterPro" id="IPR009057">
    <property type="entry name" value="Homeodomain-like_sf"/>
</dbReference>
<dbReference type="InterPro" id="IPR001647">
    <property type="entry name" value="HTH_TetR"/>
</dbReference>
<evidence type="ECO:0000256" key="3">
    <source>
        <dbReference type="ARBA" id="ARBA00023163"/>
    </source>
</evidence>
<dbReference type="InterPro" id="IPR050109">
    <property type="entry name" value="HTH-type_TetR-like_transc_reg"/>
</dbReference>